<gene>
    <name evidence="2" type="ORF">PtA15_17A310</name>
</gene>
<proteinExistence type="predicted"/>
<evidence type="ECO:0008006" key="4">
    <source>
        <dbReference type="Google" id="ProtNLM"/>
    </source>
</evidence>
<feature type="transmembrane region" description="Helical" evidence="1">
    <location>
        <begin position="27"/>
        <end position="49"/>
    </location>
</feature>
<organism evidence="2 3">
    <name type="scientific">Puccinia triticina</name>
    <dbReference type="NCBI Taxonomy" id="208348"/>
    <lineage>
        <taxon>Eukaryota</taxon>
        <taxon>Fungi</taxon>
        <taxon>Dikarya</taxon>
        <taxon>Basidiomycota</taxon>
        <taxon>Pucciniomycotina</taxon>
        <taxon>Pucciniomycetes</taxon>
        <taxon>Pucciniales</taxon>
        <taxon>Pucciniaceae</taxon>
        <taxon>Puccinia</taxon>
    </lineage>
</organism>
<dbReference type="GeneID" id="77805309"/>
<dbReference type="EMBL" id="CP110437">
    <property type="protein sequence ID" value="WAQ92828.1"/>
    <property type="molecule type" value="Genomic_DNA"/>
</dbReference>
<name>A0ABY7D5C5_9BASI</name>
<sequence length="155" mass="16752">MSLVDISLSSIRPTLSFSSMMNVMKSFIVIVFDYFLIHILVITVGSTSADSPSNRSTKSLSSGLPSCQTYALTKRSITGVLDACDSSQAAPRAALHTTDARVAKLPDVPKPAKSAAPKGRFEFDGDYKSEELSDEEVIFDSLSTIQKTHIAIFTI</sequence>
<evidence type="ECO:0000313" key="3">
    <source>
        <dbReference type="Proteomes" id="UP001164743"/>
    </source>
</evidence>
<accession>A0ABY7D5C5</accession>
<evidence type="ECO:0000256" key="1">
    <source>
        <dbReference type="SAM" id="Phobius"/>
    </source>
</evidence>
<dbReference type="Proteomes" id="UP001164743">
    <property type="component" value="Chromosome 17A"/>
</dbReference>
<evidence type="ECO:0000313" key="2">
    <source>
        <dbReference type="EMBL" id="WAQ92828.1"/>
    </source>
</evidence>
<keyword evidence="1" id="KW-0812">Transmembrane</keyword>
<protein>
    <recommendedName>
        <fullName evidence="4">AGC-kinase C-terminal domain-containing protein</fullName>
    </recommendedName>
</protein>
<keyword evidence="3" id="KW-1185">Reference proteome</keyword>
<reference evidence="2" key="1">
    <citation type="submission" date="2022-10" db="EMBL/GenBank/DDBJ databases">
        <title>Puccinia triticina Genome sequencing and assembly.</title>
        <authorList>
            <person name="Li C."/>
        </authorList>
    </citation>
    <scope>NUCLEOTIDE SEQUENCE</scope>
    <source>
        <strain evidence="2">Pt15</strain>
    </source>
</reference>
<dbReference type="RefSeq" id="XP_053028383.1">
    <property type="nucleotide sequence ID" value="XM_053164414.1"/>
</dbReference>
<keyword evidence="1" id="KW-0472">Membrane</keyword>
<keyword evidence="1" id="KW-1133">Transmembrane helix</keyword>